<accession>A0A819J2Y6</accession>
<comment type="catalytic activity">
    <reaction evidence="6 8">
        <text>L-arginyl-[protein] + NAD(+) = N(omega)-(ADP-D-ribosyl)-L-arginyl-[protein] + nicotinamide + H(+)</text>
        <dbReference type="Rhea" id="RHEA:19149"/>
        <dbReference type="Rhea" id="RHEA-COMP:10532"/>
        <dbReference type="Rhea" id="RHEA-COMP:15087"/>
        <dbReference type="ChEBI" id="CHEBI:15378"/>
        <dbReference type="ChEBI" id="CHEBI:17154"/>
        <dbReference type="ChEBI" id="CHEBI:29965"/>
        <dbReference type="ChEBI" id="CHEBI:57540"/>
        <dbReference type="ChEBI" id="CHEBI:142554"/>
        <dbReference type="EC" id="2.4.2.31"/>
    </reaction>
</comment>
<dbReference type="InterPro" id="IPR050952">
    <property type="entry name" value="TRIM-NHL_E3_ligases"/>
</dbReference>
<evidence type="ECO:0000313" key="9">
    <source>
        <dbReference type="EMBL" id="CAF3926953.1"/>
    </source>
</evidence>
<dbReference type="InterPro" id="IPR000768">
    <property type="entry name" value="ART"/>
</dbReference>
<dbReference type="PANTHER" id="PTHR24104:SF25">
    <property type="entry name" value="PROTEIN LIN-41"/>
    <property type="match status" value="1"/>
</dbReference>
<keyword evidence="4" id="KW-0548">Nucleotidyltransferase</keyword>
<dbReference type="Proteomes" id="UP000663844">
    <property type="component" value="Unassembled WGS sequence"/>
</dbReference>
<evidence type="ECO:0000256" key="1">
    <source>
        <dbReference type="ARBA" id="ARBA00009558"/>
    </source>
</evidence>
<dbReference type="EMBL" id="CAJOAZ010002418">
    <property type="protein sequence ID" value="CAF3926953.1"/>
    <property type="molecule type" value="Genomic_DNA"/>
</dbReference>
<dbReference type="SUPFAM" id="SSF101898">
    <property type="entry name" value="NHL repeat"/>
    <property type="match status" value="1"/>
</dbReference>
<evidence type="ECO:0000256" key="7">
    <source>
        <dbReference type="PROSITE-ProRule" id="PRU00504"/>
    </source>
</evidence>
<dbReference type="Gene3D" id="3.90.176.10">
    <property type="entry name" value="Toxin ADP-ribosyltransferase, Chain A, domain 1"/>
    <property type="match status" value="1"/>
</dbReference>
<dbReference type="Gene3D" id="2.40.10.500">
    <property type="match status" value="1"/>
</dbReference>
<dbReference type="PROSITE" id="PS51996">
    <property type="entry name" value="TR_MART"/>
    <property type="match status" value="1"/>
</dbReference>
<evidence type="ECO:0000256" key="3">
    <source>
        <dbReference type="ARBA" id="ARBA00022679"/>
    </source>
</evidence>
<dbReference type="AlphaFoldDB" id="A0A819J2Y6"/>
<dbReference type="PANTHER" id="PTHR24104">
    <property type="entry name" value="E3 UBIQUITIN-PROTEIN LIGASE NHLRC1-RELATED"/>
    <property type="match status" value="1"/>
</dbReference>
<keyword evidence="2 8" id="KW-0328">Glycosyltransferase</keyword>
<comment type="caution">
    <text evidence="9">The sequence shown here is derived from an EMBL/GenBank/DDBJ whole genome shotgun (WGS) entry which is preliminary data.</text>
</comment>
<keyword evidence="5" id="KW-0677">Repeat</keyword>
<gene>
    <name evidence="9" type="ORF">OXD698_LOCUS25349</name>
</gene>
<evidence type="ECO:0000256" key="8">
    <source>
        <dbReference type="RuleBase" id="RU361228"/>
    </source>
</evidence>
<dbReference type="Pfam" id="PF01129">
    <property type="entry name" value="ART"/>
    <property type="match status" value="1"/>
</dbReference>
<keyword evidence="3 8" id="KW-0808">Transferase</keyword>
<evidence type="ECO:0000256" key="2">
    <source>
        <dbReference type="ARBA" id="ARBA00022676"/>
    </source>
</evidence>
<comment type="similarity">
    <text evidence="1 8">Belongs to the Arg-specific ADP-ribosyltransferase family.</text>
</comment>
<name>A0A819J2Y6_9BILA</name>
<dbReference type="PROSITE" id="PS51125">
    <property type="entry name" value="NHL"/>
    <property type="match status" value="1"/>
</dbReference>
<dbReference type="GO" id="GO:0016779">
    <property type="term" value="F:nucleotidyltransferase activity"/>
    <property type="evidence" value="ECO:0007669"/>
    <property type="project" value="UniProtKB-KW"/>
</dbReference>
<sequence length="606" mass="68862">MMNRFGDIDVSFKRLPPVYGYRSEKLVPIEKALQPIESQIDELPYYIKIAKQHCHFPSEHGLTKDQSAAVYIYTMEWGETTLYRILNTALRSENRQALKIWFPYLKLFDTALDKLPTVKENLWRGVPLDIGKNFTKNQPITWWSVNSCSSSVDVIKDFLGNNKNSTLFLIEGINGKKISGYTEYENEDEIILRMGTQFRVKSNPLEQSNGSHIVHLIEIDDNNDNESLSSAMNQIHVIPKSSNEGVSEQSFHLDHININTKWKQHGVSIAGGNGNGNQLNQLNGPQSIYVDDDHQTIYITDYENDRIVRWKYGAKNGQVVAGGNSEGNRSDQLNSPTDVIVDRKNDSLIICDRKSSRVVRWSRQKDRNGETIICDINCWGLTMDKNGDLYVSDWKKDEVRRWKQGEKEGTIVAGGNGQGNHLNQLHCPTYIFVDEHHSVYISDCDNHRVMKWMKGAKEGIVVAGGNGKGNSLTQLSHPEGVIVDHLGNVYVADCDNHRIMRWCKGSCEGTIVVGGNGKGEQSNQFYFPKDLSFDVAGNLYVVDCYNSRVEKFYIDSKFNLYEDRGKLTLHMPDYDMNIQGIQKSFLFKEQNQLTTDFNIGEANKST</sequence>
<keyword evidence="8" id="KW-0521">NADP</keyword>
<dbReference type="CDD" id="cd05819">
    <property type="entry name" value="NHL"/>
    <property type="match status" value="1"/>
</dbReference>
<evidence type="ECO:0000256" key="5">
    <source>
        <dbReference type="ARBA" id="ARBA00022737"/>
    </source>
</evidence>
<keyword evidence="8" id="KW-0520">NAD</keyword>
<evidence type="ECO:0000256" key="6">
    <source>
        <dbReference type="ARBA" id="ARBA00047597"/>
    </source>
</evidence>
<dbReference type="Gene3D" id="2.120.10.30">
    <property type="entry name" value="TolB, C-terminal domain"/>
    <property type="match status" value="1"/>
</dbReference>
<evidence type="ECO:0000313" key="10">
    <source>
        <dbReference type="Proteomes" id="UP000663844"/>
    </source>
</evidence>
<dbReference type="GO" id="GO:0106274">
    <property type="term" value="F:NAD+-protein-arginine ADP-ribosyltransferase activity"/>
    <property type="evidence" value="ECO:0007669"/>
    <property type="project" value="UniProtKB-EC"/>
</dbReference>
<evidence type="ECO:0000256" key="4">
    <source>
        <dbReference type="ARBA" id="ARBA00022695"/>
    </source>
</evidence>
<feature type="non-terminal residue" evidence="9">
    <location>
        <position position="1"/>
    </location>
</feature>
<dbReference type="InterPro" id="IPR011042">
    <property type="entry name" value="6-blade_b-propeller_TolB-like"/>
</dbReference>
<feature type="repeat" description="NHL" evidence="7">
    <location>
        <begin position="468"/>
        <end position="499"/>
    </location>
</feature>
<protein>
    <recommendedName>
        <fullName evidence="8">NAD(P)(+)--arginine ADP-ribosyltransferase</fullName>
        <ecNumber evidence="8">2.4.2.31</ecNumber>
    </recommendedName>
    <alternativeName>
        <fullName evidence="8">Mono(ADP-ribosyl)transferase</fullName>
    </alternativeName>
</protein>
<proteinExistence type="inferred from homology"/>
<dbReference type="SUPFAM" id="SSF56399">
    <property type="entry name" value="ADP-ribosylation"/>
    <property type="match status" value="1"/>
</dbReference>
<dbReference type="InterPro" id="IPR001258">
    <property type="entry name" value="NHL_repeat"/>
</dbReference>
<reference evidence="9" key="1">
    <citation type="submission" date="2021-02" db="EMBL/GenBank/DDBJ databases">
        <authorList>
            <person name="Nowell W R."/>
        </authorList>
    </citation>
    <scope>NUCLEOTIDE SEQUENCE</scope>
</reference>
<organism evidence="9 10">
    <name type="scientific">Adineta steineri</name>
    <dbReference type="NCBI Taxonomy" id="433720"/>
    <lineage>
        <taxon>Eukaryota</taxon>
        <taxon>Metazoa</taxon>
        <taxon>Spiralia</taxon>
        <taxon>Gnathifera</taxon>
        <taxon>Rotifera</taxon>
        <taxon>Eurotatoria</taxon>
        <taxon>Bdelloidea</taxon>
        <taxon>Adinetida</taxon>
        <taxon>Adinetidae</taxon>
        <taxon>Adineta</taxon>
    </lineage>
</organism>
<dbReference type="EC" id="2.4.2.31" evidence="8"/>
<dbReference type="GO" id="GO:0008270">
    <property type="term" value="F:zinc ion binding"/>
    <property type="evidence" value="ECO:0007669"/>
    <property type="project" value="UniProtKB-KW"/>
</dbReference>
<dbReference type="Pfam" id="PF01436">
    <property type="entry name" value="NHL"/>
    <property type="match status" value="2"/>
</dbReference>